<reference evidence="2 3" key="1">
    <citation type="journal article" date="2024" name="Microbiology">
        <title>Methylomarinum rosea sp. nov., a novel halophilic methanotrophic bacterium from the hypersaline Lake Elton.</title>
        <authorList>
            <person name="Suleimanov R.Z."/>
            <person name="Oshkin I.Y."/>
            <person name="Danilova O.V."/>
            <person name="Suzina N.E."/>
            <person name="Dedysh S.N."/>
        </authorList>
    </citation>
    <scope>NUCLEOTIDE SEQUENCE [LARGE SCALE GENOMIC DNA]</scope>
    <source>
        <strain evidence="2 3">Ch1-1</strain>
    </source>
</reference>
<organism evidence="2 3">
    <name type="scientific">Methylomarinum roseum</name>
    <dbReference type="NCBI Taxonomy" id="3067653"/>
    <lineage>
        <taxon>Bacteria</taxon>
        <taxon>Pseudomonadati</taxon>
        <taxon>Pseudomonadota</taxon>
        <taxon>Gammaproteobacteria</taxon>
        <taxon>Methylococcales</taxon>
        <taxon>Methylococcaceae</taxon>
        <taxon>Methylomarinum</taxon>
    </lineage>
</organism>
<dbReference type="KEGG" id="mech:Q9L42_007290"/>
<keyword evidence="3" id="KW-1185">Reference proteome</keyword>
<dbReference type="Gene3D" id="3.10.450.50">
    <property type="match status" value="1"/>
</dbReference>
<dbReference type="InterPro" id="IPR008869">
    <property type="entry name" value="MlaC/ttg2D"/>
</dbReference>
<dbReference type="RefSeq" id="WP_305909093.1">
    <property type="nucleotide sequence ID" value="NZ_CP157743.1"/>
</dbReference>
<feature type="chain" id="PRO_5043997627" evidence="1">
    <location>
        <begin position="27"/>
        <end position="212"/>
    </location>
</feature>
<sequence>MRMKQYPGVFLFAVLGVFLAISSAKAADLSAPQMAIQNASNKLKDRLQDPSFTQDFEKITVFVEDAIYPHVDFNRISALVLGKLWRKASSEEKKEFKKEFQTLLVRTYSRAFVEFKDWSVRFLPLNMESGDRKVIVKTEILQPGIQPIAVDYRMLHMKGQWKVYDIIIEGVSLVTNYRTSFKNEVKRSGSLQAVIDRLVKRNVEALASKETS</sequence>
<dbReference type="AlphaFoldDB" id="A0AAU7NY97"/>
<keyword evidence="1" id="KW-0732">Signal</keyword>
<evidence type="ECO:0000256" key="1">
    <source>
        <dbReference type="SAM" id="SignalP"/>
    </source>
</evidence>
<dbReference type="EMBL" id="CP157743">
    <property type="protein sequence ID" value="XBS21920.1"/>
    <property type="molecule type" value="Genomic_DNA"/>
</dbReference>
<dbReference type="Pfam" id="PF05494">
    <property type="entry name" value="MlaC"/>
    <property type="match status" value="1"/>
</dbReference>
<dbReference type="PANTHER" id="PTHR36573:SF1">
    <property type="entry name" value="INTERMEMBRANE PHOSPHOLIPID TRANSPORT SYSTEM BINDING PROTEIN MLAC"/>
    <property type="match status" value="1"/>
</dbReference>
<gene>
    <name evidence="2" type="ORF">Q9L42_007290</name>
</gene>
<evidence type="ECO:0000313" key="2">
    <source>
        <dbReference type="EMBL" id="XBS21920.1"/>
    </source>
</evidence>
<dbReference type="Proteomes" id="UP001225378">
    <property type="component" value="Chromosome"/>
</dbReference>
<dbReference type="PIRSF" id="PIRSF004649">
    <property type="entry name" value="MlaC"/>
    <property type="match status" value="1"/>
</dbReference>
<evidence type="ECO:0000313" key="3">
    <source>
        <dbReference type="Proteomes" id="UP001225378"/>
    </source>
</evidence>
<feature type="signal peptide" evidence="1">
    <location>
        <begin position="1"/>
        <end position="26"/>
    </location>
</feature>
<accession>A0AAU7NY97</accession>
<dbReference type="Gene3D" id="1.10.10.640">
    <property type="entry name" value="phospholipid-binding protein"/>
    <property type="match status" value="1"/>
</dbReference>
<proteinExistence type="predicted"/>
<dbReference type="PANTHER" id="PTHR36573">
    <property type="entry name" value="INTERMEMBRANE PHOSPHOLIPID TRANSPORT SYSTEM BINDING PROTEIN MLAC"/>
    <property type="match status" value="1"/>
</dbReference>
<name>A0AAU7NY97_9GAMM</name>
<protein>
    <submittedName>
        <fullName evidence="2">ABC transporter substrate-binding protein</fullName>
    </submittedName>
</protein>